<dbReference type="RefSeq" id="WP_005443578.1">
    <property type="nucleotide sequence ID" value="NZ_CM001466.1"/>
</dbReference>
<evidence type="ECO:0008006" key="4">
    <source>
        <dbReference type="Google" id="ProtNLM"/>
    </source>
</evidence>
<evidence type="ECO:0000313" key="3">
    <source>
        <dbReference type="Proteomes" id="UP000004705"/>
    </source>
</evidence>
<dbReference type="GO" id="GO:0003989">
    <property type="term" value="F:acetyl-CoA carboxylase activity"/>
    <property type="evidence" value="ECO:0007669"/>
    <property type="project" value="InterPro"/>
</dbReference>
<name>H8G6L1_9PSEU</name>
<dbReference type="InterPro" id="IPR032716">
    <property type="entry name" value="ACC_epsilon"/>
</dbReference>
<evidence type="ECO:0000313" key="2">
    <source>
        <dbReference type="EMBL" id="EHY90281.1"/>
    </source>
</evidence>
<dbReference type="Pfam" id="PF13822">
    <property type="entry name" value="ACC_epsilon"/>
    <property type="match status" value="1"/>
</dbReference>
<evidence type="ECO:0000256" key="1">
    <source>
        <dbReference type="SAM" id="MobiDB-lite"/>
    </source>
</evidence>
<protein>
    <recommendedName>
        <fullName evidence="4">Acyl-CoA carboxylase epsilon subunit</fullName>
    </recommendedName>
</protein>
<proteinExistence type="predicted"/>
<dbReference type="GO" id="GO:0004658">
    <property type="term" value="F:propionyl-CoA carboxylase activity"/>
    <property type="evidence" value="ECO:0007669"/>
    <property type="project" value="InterPro"/>
</dbReference>
<dbReference type="AlphaFoldDB" id="H8G6L1"/>
<keyword evidence="3" id="KW-1185">Reference proteome</keyword>
<accession>H8G6L1</accession>
<dbReference type="Proteomes" id="UP000004705">
    <property type="component" value="Chromosome"/>
</dbReference>
<organism evidence="2 3">
    <name type="scientific">Saccharomonospora azurea NA-128</name>
    <dbReference type="NCBI Taxonomy" id="882081"/>
    <lineage>
        <taxon>Bacteria</taxon>
        <taxon>Bacillati</taxon>
        <taxon>Actinomycetota</taxon>
        <taxon>Actinomycetes</taxon>
        <taxon>Pseudonocardiales</taxon>
        <taxon>Pseudonocardiaceae</taxon>
        <taxon>Saccharomonospora</taxon>
    </lineage>
</organism>
<feature type="compositionally biased region" description="Low complexity" evidence="1">
    <location>
        <begin position="8"/>
        <end position="17"/>
    </location>
</feature>
<reference evidence="2 3" key="1">
    <citation type="journal article" date="2012" name="Stand. Genomic Sci.">
        <title>Genome sequence of the soil bacterium Saccharomonospora azurea type strain (NA-128(T)).</title>
        <authorList>
            <person name="Klenk H.P."/>
            <person name="Held B."/>
            <person name="Lucas S."/>
            <person name="Lapidus A."/>
            <person name="Copeland A."/>
            <person name="Hammon N."/>
            <person name="Pitluck S."/>
            <person name="Goodwin L.A."/>
            <person name="Han C."/>
            <person name="Tapia R."/>
            <person name="Brambilla E.M."/>
            <person name="Potter G."/>
            <person name="Land M."/>
            <person name="Ivanova N."/>
            <person name="Rohde M."/>
            <person name="Goker M."/>
            <person name="Detter J.C."/>
            <person name="Kyrpides N.C."/>
            <person name="Woyke T."/>
        </authorList>
    </citation>
    <scope>NUCLEOTIDE SEQUENCE [LARGE SCALE GENOMIC DNA]</scope>
    <source>
        <strain evidence="2 3">NA-128</strain>
    </source>
</reference>
<gene>
    <name evidence="2" type="ORF">SacazDRAFT_03407</name>
</gene>
<dbReference type="EMBL" id="CM001466">
    <property type="protein sequence ID" value="EHY90281.1"/>
    <property type="molecule type" value="Genomic_DNA"/>
</dbReference>
<feature type="region of interest" description="Disordered" evidence="1">
    <location>
        <begin position="1"/>
        <end position="27"/>
    </location>
</feature>
<feature type="non-terminal residue" evidence="2">
    <location>
        <position position="49"/>
    </location>
</feature>
<sequence length="49" mass="5140">MTHRAESTKATGSTETTETSDERTHPLLRVVKGSPTDDELAALTAVVGA</sequence>
<dbReference type="HOGENOM" id="CLU_3162051_0_0_11"/>